<proteinExistence type="predicted"/>
<gene>
    <name evidence="1" type="ORF">MM415A01743_0007</name>
</gene>
<name>A0A6M3K4D0_9ZZZZ</name>
<dbReference type="AlphaFoldDB" id="A0A6M3K4D0"/>
<evidence type="ECO:0000313" key="1">
    <source>
        <dbReference type="EMBL" id="QJA75595.1"/>
    </source>
</evidence>
<dbReference type="EMBL" id="MT142173">
    <property type="protein sequence ID" value="QJA75595.1"/>
    <property type="molecule type" value="Genomic_DNA"/>
</dbReference>
<organism evidence="1">
    <name type="scientific">viral metagenome</name>
    <dbReference type="NCBI Taxonomy" id="1070528"/>
    <lineage>
        <taxon>unclassified sequences</taxon>
        <taxon>metagenomes</taxon>
        <taxon>organismal metagenomes</taxon>
    </lineage>
</organism>
<sequence>MAYTDTTAVRLLTNLTTGDISDADVTSIIAYATSMVNSDINVNVTRERVTYVDNTRQNQINSSNTIFYVQNWRGKFLADRDNDGGVDTGDVVVYLVASDGTETTATVSAIDSDDCKITLSSAPASGYEVYISYSWCYKDPATPDANIKLATTYLTAALCYKKIYDGLSPEQVYGNVRFKRDLTVDSKYYKLYEDSINKINSKSSGTWAEGEIF</sequence>
<reference evidence="1" key="1">
    <citation type="submission" date="2020-03" db="EMBL/GenBank/DDBJ databases">
        <title>The deep terrestrial virosphere.</title>
        <authorList>
            <person name="Holmfeldt K."/>
            <person name="Nilsson E."/>
            <person name="Simone D."/>
            <person name="Lopez-Fernandez M."/>
            <person name="Wu X."/>
            <person name="de Brujin I."/>
            <person name="Lundin D."/>
            <person name="Andersson A."/>
            <person name="Bertilsson S."/>
            <person name="Dopson M."/>
        </authorList>
    </citation>
    <scope>NUCLEOTIDE SEQUENCE</scope>
    <source>
        <strain evidence="1">MM415A01743</strain>
    </source>
</reference>
<protein>
    <submittedName>
        <fullName evidence="1">Uncharacterized protein</fullName>
    </submittedName>
</protein>
<accession>A0A6M3K4D0</accession>